<dbReference type="InterPro" id="IPR001810">
    <property type="entry name" value="F-box_dom"/>
</dbReference>
<dbReference type="AlphaFoldDB" id="A0A8T1P433"/>
<organism evidence="2 3">
    <name type="scientific">Carya illinoinensis</name>
    <name type="common">Pecan</name>
    <dbReference type="NCBI Taxonomy" id="32201"/>
    <lineage>
        <taxon>Eukaryota</taxon>
        <taxon>Viridiplantae</taxon>
        <taxon>Streptophyta</taxon>
        <taxon>Embryophyta</taxon>
        <taxon>Tracheophyta</taxon>
        <taxon>Spermatophyta</taxon>
        <taxon>Magnoliopsida</taxon>
        <taxon>eudicotyledons</taxon>
        <taxon>Gunneridae</taxon>
        <taxon>Pentapetalae</taxon>
        <taxon>rosids</taxon>
        <taxon>fabids</taxon>
        <taxon>Fagales</taxon>
        <taxon>Juglandaceae</taxon>
        <taxon>Carya</taxon>
    </lineage>
</organism>
<sequence length="306" mass="34563">MEPPPPAPPPPPPPHPLPEEQYRNWLDLPQEVTESILKRLGVIEILTSAQKVCLLWRKICKGPSMWRTINMAAYRDYDLMAAYLDSWSMPYDVEDMCRHAIDLSCGQLVGITLGPFCTDDLLKYVTESSSELRYLGLSGCYKISAKGFSEAAANIPLLDKLELAYFGTENFLEAVGRSCPILKSLTLIRSVVCWDPFKGCDLSAVAISENMPGLVSLLLVGNKLTNDGLQAILDGCPHLQSLELLRCRHVSMEGDFARKCSERIKNLRFHYFSDQEFRKILEDGGYYDEDETNDCENFGLEYTNDW</sequence>
<accession>A0A8T1P433</accession>
<proteinExistence type="predicted"/>
<name>A0A8T1P433_CARIL</name>
<comment type="caution">
    <text evidence="2">The sequence shown here is derived from an EMBL/GenBank/DDBJ whole genome shotgun (WGS) entry which is preliminary data.</text>
</comment>
<keyword evidence="3" id="KW-1185">Reference proteome</keyword>
<gene>
    <name evidence="2" type="ORF">CIPAW_10G087800</name>
</gene>
<dbReference type="PANTHER" id="PTHR38926">
    <property type="entry name" value="F-BOX DOMAIN CONTAINING PROTEIN, EXPRESSED"/>
    <property type="match status" value="1"/>
</dbReference>
<evidence type="ECO:0000259" key="1">
    <source>
        <dbReference type="PROSITE" id="PS50181"/>
    </source>
</evidence>
<protein>
    <recommendedName>
        <fullName evidence="1">F-box domain-containing protein</fullName>
    </recommendedName>
</protein>
<evidence type="ECO:0000313" key="3">
    <source>
        <dbReference type="Proteomes" id="UP000811609"/>
    </source>
</evidence>
<dbReference type="Pfam" id="PF12937">
    <property type="entry name" value="F-box-like"/>
    <property type="match status" value="1"/>
</dbReference>
<dbReference type="CDD" id="cd22164">
    <property type="entry name" value="F-box_AtSKIP19-like"/>
    <property type="match status" value="1"/>
</dbReference>
<evidence type="ECO:0000313" key="2">
    <source>
        <dbReference type="EMBL" id="KAG6639276.1"/>
    </source>
</evidence>
<dbReference type="Proteomes" id="UP000811609">
    <property type="component" value="Chromosome 10"/>
</dbReference>
<feature type="domain" description="F-box" evidence="1">
    <location>
        <begin position="22"/>
        <end position="69"/>
    </location>
</feature>
<reference evidence="2" key="1">
    <citation type="submission" date="2020-12" db="EMBL/GenBank/DDBJ databases">
        <title>WGS assembly of Carya illinoinensis cv. Pawnee.</title>
        <authorList>
            <person name="Platts A."/>
            <person name="Shu S."/>
            <person name="Wright S."/>
            <person name="Barry K."/>
            <person name="Edger P."/>
            <person name="Pires J.C."/>
            <person name="Schmutz J."/>
        </authorList>
    </citation>
    <scope>NUCLEOTIDE SEQUENCE</scope>
    <source>
        <tissue evidence="2">Leaf</tissue>
    </source>
</reference>
<dbReference type="PROSITE" id="PS50181">
    <property type="entry name" value="FBOX"/>
    <property type="match status" value="1"/>
</dbReference>
<dbReference type="EMBL" id="CM031818">
    <property type="protein sequence ID" value="KAG6639276.1"/>
    <property type="molecule type" value="Genomic_DNA"/>
</dbReference>
<dbReference type="PANTHER" id="PTHR38926:SF2">
    <property type="entry name" value="F-BOX_LRR-REPEAT PROTEIN 21-RELATED"/>
    <property type="match status" value="1"/>
</dbReference>